<gene>
    <name evidence="8" type="ORF">AAME72_03380</name>
</gene>
<evidence type="ECO:0000313" key="8">
    <source>
        <dbReference type="EMBL" id="XBM48909.1"/>
    </source>
</evidence>
<dbReference type="EMBL" id="CP157390">
    <property type="protein sequence ID" value="XBM48909.1"/>
    <property type="molecule type" value="Genomic_DNA"/>
</dbReference>
<feature type="active site" evidence="4">
    <location>
        <position position="273"/>
    </location>
</feature>
<dbReference type="Pfam" id="PF02278">
    <property type="entry name" value="Lyase_8"/>
    <property type="match status" value="1"/>
</dbReference>
<dbReference type="InterPro" id="IPR038970">
    <property type="entry name" value="Lyase_8"/>
</dbReference>
<dbReference type="InterPro" id="IPR011013">
    <property type="entry name" value="Gal_mutarotase_sf_dom"/>
</dbReference>
<organism evidence="8">
    <name type="scientific">Leifsonia sp. NPDC080035</name>
    <dbReference type="NCBI Taxonomy" id="3143936"/>
    <lineage>
        <taxon>Bacteria</taxon>
        <taxon>Bacillati</taxon>
        <taxon>Actinomycetota</taxon>
        <taxon>Actinomycetes</taxon>
        <taxon>Micrococcales</taxon>
        <taxon>Microbacteriaceae</taxon>
        <taxon>Leifsonia</taxon>
    </lineage>
</organism>
<dbReference type="GO" id="GO:0005576">
    <property type="term" value="C:extracellular region"/>
    <property type="evidence" value="ECO:0007669"/>
    <property type="project" value="InterPro"/>
</dbReference>
<dbReference type="GO" id="GO:0005975">
    <property type="term" value="P:carbohydrate metabolic process"/>
    <property type="evidence" value="ECO:0007669"/>
    <property type="project" value="InterPro"/>
</dbReference>
<dbReference type="PANTHER" id="PTHR38481:SF1">
    <property type="entry name" value="HYALURONATE LYASE"/>
    <property type="match status" value="1"/>
</dbReference>
<evidence type="ECO:0000256" key="1">
    <source>
        <dbReference type="ARBA" id="ARBA00006699"/>
    </source>
</evidence>
<keyword evidence="2" id="KW-0732">Signal</keyword>
<dbReference type="Pfam" id="PF02884">
    <property type="entry name" value="Lyase_8_C"/>
    <property type="match status" value="1"/>
</dbReference>
<name>A0AAU7GE33_9MICO</name>
<dbReference type="SUPFAM" id="SSF74650">
    <property type="entry name" value="Galactose mutarotase-like"/>
    <property type="match status" value="1"/>
</dbReference>
<dbReference type="InterPro" id="IPR011071">
    <property type="entry name" value="Lyase_8-like_C"/>
</dbReference>
<dbReference type="InterPro" id="IPR006311">
    <property type="entry name" value="TAT_signal"/>
</dbReference>
<dbReference type="InterPro" id="IPR003159">
    <property type="entry name" value="Lyase_8_central_dom"/>
</dbReference>
<proteinExistence type="inferred from homology"/>
<dbReference type="GO" id="GO:0016837">
    <property type="term" value="F:carbon-oxygen lyase activity, acting on polysaccharides"/>
    <property type="evidence" value="ECO:0007669"/>
    <property type="project" value="UniProtKB-ARBA"/>
</dbReference>
<accession>A0AAU7GE33</accession>
<evidence type="ECO:0000256" key="3">
    <source>
        <dbReference type="ARBA" id="ARBA00023239"/>
    </source>
</evidence>
<evidence type="ECO:0000259" key="7">
    <source>
        <dbReference type="Pfam" id="PF08124"/>
    </source>
</evidence>
<dbReference type="Gene3D" id="2.70.98.10">
    <property type="match status" value="1"/>
</dbReference>
<keyword evidence="3 8" id="KW-0456">Lyase</keyword>
<dbReference type="InterPro" id="IPR012970">
    <property type="entry name" value="Lyase_8_alpha_N"/>
</dbReference>
<dbReference type="PROSITE" id="PS51318">
    <property type="entry name" value="TAT"/>
    <property type="match status" value="1"/>
</dbReference>
<protein>
    <submittedName>
        <fullName evidence="8">Polysaccharide lyase 8 family protein</fullName>
    </submittedName>
</protein>
<dbReference type="InterPro" id="IPR004103">
    <property type="entry name" value="Lyase_8_C"/>
</dbReference>
<dbReference type="CDD" id="cd01083">
    <property type="entry name" value="GAG_Lyase"/>
    <property type="match status" value="1"/>
</dbReference>
<dbReference type="Gene3D" id="1.50.10.100">
    <property type="entry name" value="Chondroitin AC/alginate lyase"/>
    <property type="match status" value="1"/>
</dbReference>
<dbReference type="Pfam" id="PF08124">
    <property type="entry name" value="Lyase_8_N"/>
    <property type="match status" value="1"/>
</dbReference>
<evidence type="ECO:0000259" key="5">
    <source>
        <dbReference type="Pfam" id="PF02278"/>
    </source>
</evidence>
<dbReference type="InterPro" id="IPR014718">
    <property type="entry name" value="GH-type_carb-bd"/>
</dbReference>
<dbReference type="SUPFAM" id="SSF49863">
    <property type="entry name" value="Hyaluronate lyase-like, C-terminal domain"/>
    <property type="match status" value="1"/>
</dbReference>
<dbReference type="SUPFAM" id="SSF48230">
    <property type="entry name" value="Chondroitin AC/alginate lyase"/>
    <property type="match status" value="1"/>
</dbReference>
<dbReference type="GO" id="GO:0030246">
    <property type="term" value="F:carbohydrate binding"/>
    <property type="evidence" value="ECO:0007669"/>
    <property type="project" value="InterPro"/>
</dbReference>
<reference evidence="8" key="1">
    <citation type="submission" date="2024-05" db="EMBL/GenBank/DDBJ databases">
        <title>The Natural Products Discovery Center: Release of the First 8490 Sequenced Strains for Exploring Actinobacteria Biosynthetic Diversity.</title>
        <authorList>
            <person name="Kalkreuter E."/>
            <person name="Kautsar S.A."/>
            <person name="Yang D."/>
            <person name="Bader C.D."/>
            <person name="Teijaro C.N."/>
            <person name="Fluegel L."/>
            <person name="Davis C.M."/>
            <person name="Simpson J.R."/>
            <person name="Lauterbach L."/>
            <person name="Steele A.D."/>
            <person name="Gui C."/>
            <person name="Meng S."/>
            <person name="Li G."/>
            <person name="Viehrig K."/>
            <person name="Ye F."/>
            <person name="Su P."/>
            <person name="Kiefer A.F."/>
            <person name="Nichols A."/>
            <person name="Cepeda A.J."/>
            <person name="Yan W."/>
            <person name="Fan B."/>
            <person name="Jiang Y."/>
            <person name="Adhikari A."/>
            <person name="Zheng C.-J."/>
            <person name="Schuster L."/>
            <person name="Cowan T.M."/>
            <person name="Smanski M.J."/>
            <person name="Chevrette M.G."/>
            <person name="de Carvalho L.P.S."/>
            <person name="Shen B."/>
        </authorList>
    </citation>
    <scope>NUCLEOTIDE SEQUENCE</scope>
    <source>
        <strain evidence="8">NPDC080035</strain>
    </source>
</reference>
<evidence type="ECO:0000256" key="4">
    <source>
        <dbReference type="PIRSR" id="PIRSR638970-1"/>
    </source>
</evidence>
<feature type="active site" evidence="4">
    <location>
        <position position="327"/>
    </location>
</feature>
<feature type="domain" description="Polysaccharide lyase family 8 C-terminal" evidence="6">
    <location>
        <begin position="686"/>
        <end position="747"/>
    </location>
</feature>
<feature type="domain" description="Polysaccharide lyase family 8 central" evidence="5">
    <location>
        <begin position="420"/>
        <end position="670"/>
    </location>
</feature>
<dbReference type="InterPro" id="IPR008929">
    <property type="entry name" value="Chondroitin_lyas"/>
</dbReference>
<feature type="domain" description="Polysaccharide lyase 8 N-terminal alpha-helical" evidence="7">
    <location>
        <begin position="54"/>
        <end position="367"/>
    </location>
</feature>
<dbReference type="AlphaFoldDB" id="A0AAU7GE33"/>
<feature type="active site" evidence="4">
    <location>
        <position position="264"/>
    </location>
</feature>
<dbReference type="PANTHER" id="PTHR38481">
    <property type="entry name" value="HYALURONATE LYASE"/>
    <property type="match status" value="1"/>
</dbReference>
<evidence type="ECO:0000259" key="6">
    <source>
        <dbReference type="Pfam" id="PF02884"/>
    </source>
</evidence>
<comment type="similarity">
    <text evidence="1">Belongs to the polysaccharide lyase 8 family.</text>
</comment>
<evidence type="ECO:0000256" key="2">
    <source>
        <dbReference type="ARBA" id="ARBA00022729"/>
    </source>
</evidence>
<dbReference type="Gene3D" id="2.60.220.10">
    <property type="entry name" value="Polysaccharide lyase family 8-like, C-terminal"/>
    <property type="match status" value="1"/>
</dbReference>
<dbReference type="RefSeq" id="WP_348788830.1">
    <property type="nucleotide sequence ID" value="NZ_CP157390.1"/>
</dbReference>
<sequence>MSANEPSRSTVSRRTVLVAGAAAVPVIAAGSALLPAAPARAATAADYARVRAQWRSTLIGDYDLSDTVVKDYVTASAAEAKVLWDSLNTSSGRTFLWADLDSSTVSAIQRNNMGRLRTLALALSSPGSALYDSAQLRADIVSALDWFLANKYGVTNRYDNWWDFQIGIPLALNDVCVLLYDELGTTRIATAMAAIKRYAPDPTETGGAVSTGANRNWACSIAILRGALSQDTATIAGAKTAYADVFPYATSLDGFYTDGGFIQHKYYSYNGGYAVSLLQYLTYSMVATAGTPWAFTSPRVSEVYDWVQRNYAPWIHSGAFMDMTRGRGLSRFYETDHRVGRLTIATLLQLAAVLPAAQAATVRALCKGWIQRDTFLPFFAYDSVPIEQVRLSSIALGRAVVTDASVPAAAEPADTVIATSMARAVHRRPGFAFGVAMDSTVIGPFESANQENLQGWYTGEGAVYLYLPGQTGHWANQYWPTVNKYRIPGTTLDTRPRTPGASRSNGNTWTGGALLDGDAAIGMGLKIASSTLVGRKSWFCLGDAIVCLGGGISSSDGYTVETIIENRNIGPNGQTVPVIDGAAVLTAPGGTPTAFTPGWAWIPNIGGYVFPAGGTVTGAREDRSGRWTDMDHRGVYDDGTSYSRRFVTLWFDHGVNPANASYAYIQLPAATQAQTAGMAASTDIAVVANTFDVQAVTRASTGTTMANIWTAEGGSAAGVSTDTRASLVVTRSGGRLSLAVSDPTQKVTGPVTVTLDQPATGTIQADPGITVLALSPVVKVSVDVTGAAGKTFTARFSV</sequence>